<sequence length="462" mass="48651">MTGAGQLLAAAFGDQVDTAAISQNFVYIVSSTAVILAVLGLVLIDAGLVRTENMLSTVIQKMVGFAIGTASFMVCGFGLWNYQYYQALGVPHGFAQSMQDWRFAGSFLSEYAQQIDPAVAPGAGNSQIFFVFLAVYGGFVCAIVHTTASERLRSAPFYVMSAVIGGVVYPILLWLTWGSTSPLTNHGVHDFVGAYTSYIFAGVFGLILTIRLKPRLGIFPKPGQPATWAPHSVPLAALGVLVLMFAAPLIVVGCGFFVPGEGYYGISMTTSGLGLVYVNVIVALAAGGIVGGALAYYARNPVHALLGPISGYVTGTAGFDVLKPWEMFLIALLGPLVVGAVYAWVNRRRIDDGKVFPLACATAVGCLVVGVVAWGTPTGGYFGLTGDYGFQHAKIDLWWQLVGLGATVAIAVAAALVLVVGLGNVMRLRVSEHDEATGIDAARWRPKASAYVPPEHALQPSS</sequence>
<keyword evidence="11" id="KW-1185">Reference proteome</keyword>
<evidence type="ECO:0000313" key="11">
    <source>
        <dbReference type="Proteomes" id="UP001160130"/>
    </source>
</evidence>
<comment type="subcellular location">
    <subcellularLocation>
        <location evidence="1">Membrane</location>
        <topology evidence="1">Multi-pass membrane protein</topology>
    </subcellularLocation>
</comment>
<evidence type="ECO:0000256" key="2">
    <source>
        <dbReference type="ARBA" id="ARBA00005887"/>
    </source>
</evidence>
<keyword evidence="6 8" id="KW-0472">Membrane</keyword>
<accession>A0ABT6L6H2</accession>
<feature type="transmembrane region" description="Helical" evidence="8">
    <location>
        <begin position="233"/>
        <end position="258"/>
    </location>
</feature>
<feature type="transmembrane region" description="Helical" evidence="8">
    <location>
        <begin position="128"/>
        <end position="148"/>
    </location>
</feature>
<feature type="transmembrane region" description="Helical" evidence="8">
    <location>
        <begin position="357"/>
        <end position="377"/>
    </location>
</feature>
<dbReference type="InterPro" id="IPR029020">
    <property type="entry name" value="Ammonium/urea_transptr"/>
</dbReference>
<feature type="transmembrane region" description="Helical" evidence="8">
    <location>
        <begin position="155"/>
        <end position="175"/>
    </location>
</feature>
<keyword evidence="4 8" id="KW-0812">Transmembrane</keyword>
<feature type="transmembrane region" description="Helical" evidence="8">
    <location>
        <begin position="304"/>
        <end position="322"/>
    </location>
</feature>
<dbReference type="Proteomes" id="UP001160130">
    <property type="component" value="Unassembled WGS sequence"/>
</dbReference>
<evidence type="ECO:0000256" key="5">
    <source>
        <dbReference type="ARBA" id="ARBA00022989"/>
    </source>
</evidence>
<evidence type="ECO:0000313" key="10">
    <source>
        <dbReference type="EMBL" id="MDH6198554.1"/>
    </source>
</evidence>
<evidence type="ECO:0000256" key="6">
    <source>
        <dbReference type="ARBA" id="ARBA00023136"/>
    </source>
</evidence>
<feature type="transmembrane region" description="Helical" evidence="8">
    <location>
        <begin position="328"/>
        <end position="345"/>
    </location>
</feature>
<dbReference type="EMBL" id="JARXVE010000011">
    <property type="protein sequence ID" value="MDH6198554.1"/>
    <property type="molecule type" value="Genomic_DNA"/>
</dbReference>
<dbReference type="Pfam" id="PF00909">
    <property type="entry name" value="Ammonium_transp"/>
    <property type="match status" value="1"/>
</dbReference>
<feature type="transmembrane region" description="Helical" evidence="8">
    <location>
        <begin position="278"/>
        <end position="297"/>
    </location>
</feature>
<keyword evidence="3" id="KW-0813">Transport</keyword>
<dbReference type="RefSeq" id="WP_280835124.1">
    <property type="nucleotide sequence ID" value="NZ_JARXVE010000011.1"/>
</dbReference>
<dbReference type="PANTHER" id="PTHR11730:SF6">
    <property type="entry name" value="AMMONIUM TRANSPORTER"/>
    <property type="match status" value="1"/>
</dbReference>
<protein>
    <submittedName>
        <fullName evidence="10">Amt family ammonium transporter</fullName>
    </submittedName>
</protein>
<keyword evidence="5 8" id="KW-1133">Transmembrane helix</keyword>
<evidence type="ECO:0000256" key="4">
    <source>
        <dbReference type="ARBA" id="ARBA00022692"/>
    </source>
</evidence>
<evidence type="ECO:0000256" key="7">
    <source>
        <dbReference type="ARBA" id="ARBA00023177"/>
    </source>
</evidence>
<feature type="transmembrane region" description="Helical" evidence="8">
    <location>
        <begin position="62"/>
        <end position="82"/>
    </location>
</feature>
<feature type="transmembrane region" description="Helical" evidence="8">
    <location>
        <begin position="397"/>
        <end position="422"/>
    </location>
</feature>
<feature type="transmembrane region" description="Helical" evidence="8">
    <location>
        <begin position="195"/>
        <end position="212"/>
    </location>
</feature>
<feature type="domain" description="Ammonium transporter AmtB-like" evidence="9">
    <location>
        <begin position="27"/>
        <end position="444"/>
    </location>
</feature>
<dbReference type="Gene3D" id="1.10.3430.10">
    <property type="entry name" value="Ammonium transporter AmtB like domains"/>
    <property type="match status" value="1"/>
</dbReference>
<evidence type="ECO:0000256" key="1">
    <source>
        <dbReference type="ARBA" id="ARBA00004141"/>
    </source>
</evidence>
<keyword evidence="7" id="KW-0924">Ammonia transport</keyword>
<reference evidence="10 11" key="1">
    <citation type="submission" date="2023-04" db="EMBL/GenBank/DDBJ databases">
        <title>Forest soil microbial communities from Buena Vista Peninsula, Colon Province, Panama.</title>
        <authorList>
            <person name="Bouskill N."/>
        </authorList>
    </citation>
    <scope>NUCLEOTIDE SEQUENCE [LARGE SCALE GENOMIC DNA]</scope>
    <source>
        <strain evidence="10 11">AC80</strain>
    </source>
</reference>
<comment type="caution">
    <text evidence="10">The sequence shown here is derived from an EMBL/GenBank/DDBJ whole genome shotgun (WGS) entry which is preliminary data.</text>
</comment>
<evidence type="ECO:0000256" key="8">
    <source>
        <dbReference type="SAM" id="Phobius"/>
    </source>
</evidence>
<name>A0ABT6L6H2_9MYCO</name>
<dbReference type="SUPFAM" id="SSF111352">
    <property type="entry name" value="Ammonium transporter"/>
    <property type="match status" value="1"/>
</dbReference>
<feature type="transmembrane region" description="Helical" evidence="8">
    <location>
        <begin position="28"/>
        <end position="50"/>
    </location>
</feature>
<comment type="similarity">
    <text evidence="2">Belongs to the ammonia transporter channel (TC 1.A.11.2) family.</text>
</comment>
<gene>
    <name evidence="10" type="ORF">M2272_005213</name>
</gene>
<dbReference type="InterPro" id="IPR024041">
    <property type="entry name" value="NH4_transpt_AmtB-like_dom"/>
</dbReference>
<organism evidence="10 11">
    <name type="scientific">Mycolicibacterium frederiksbergense</name>
    <dbReference type="NCBI Taxonomy" id="117567"/>
    <lineage>
        <taxon>Bacteria</taxon>
        <taxon>Bacillati</taxon>
        <taxon>Actinomycetota</taxon>
        <taxon>Actinomycetes</taxon>
        <taxon>Mycobacteriales</taxon>
        <taxon>Mycobacteriaceae</taxon>
        <taxon>Mycolicibacterium</taxon>
    </lineage>
</organism>
<evidence type="ECO:0000259" key="9">
    <source>
        <dbReference type="Pfam" id="PF00909"/>
    </source>
</evidence>
<dbReference type="PANTHER" id="PTHR11730">
    <property type="entry name" value="AMMONIUM TRANSPORTER"/>
    <property type="match status" value="1"/>
</dbReference>
<evidence type="ECO:0000256" key="3">
    <source>
        <dbReference type="ARBA" id="ARBA00022448"/>
    </source>
</evidence>
<proteinExistence type="inferred from homology"/>